<feature type="compositionally biased region" description="Basic and acidic residues" evidence="1">
    <location>
        <begin position="12"/>
        <end position="24"/>
    </location>
</feature>
<dbReference type="AlphaFoldDB" id="A0ABD3MTT1"/>
<name>A0ABD3MTT1_9STRA</name>
<feature type="compositionally biased region" description="Basic and acidic residues" evidence="1">
    <location>
        <begin position="249"/>
        <end position="281"/>
    </location>
</feature>
<feature type="compositionally biased region" description="Basic and acidic residues" evidence="1">
    <location>
        <begin position="45"/>
        <end position="61"/>
    </location>
</feature>
<sequence>MTSSLAAALAASKKDAAKPSDTGKNKLPSTSSLSSRPSSLMKYKQTHEVEKRNNTGEEDTSKATACKPIHEKEKGSVGIAMKNNAKCNSYSNNLEIIDDNTDTNNVNRPQREKHNTNKSIGKVDTEEVPTSAASVMVGDTATAGVVFVCDIPSDSDDEVVDNCKAELGSSVDNGHQNNNGRKETNKKRGDRKKNRRSNTNANARATDMNSPSMSEIVFLCDIPSDDSDDDGNNNNNNNRKNHREHRNNRREEDTQHRGRGRGRGEKDVAVHKVNSRNDDTRLGGGVPSRTGNINAASPTKGNERSHDQCSTTPLPITTSTGLMPTPWSTRAQGMKNNGTENRTTDPHIRHNNRPGSRTDRHSTDISSAQEWRSPIRHDDSIPTPSSSVVARATSQKNSTTTDSKGAAATPVKLEPTVLKGRWADEDSDSDDE</sequence>
<feature type="compositionally biased region" description="Polar residues" evidence="1">
    <location>
        <begin position="382"/>
        <end position="403"/>
    </location>
</feature>
<organism evidence="2 3">
    <name type="scientific">Discostella pseudostelligera</name>
    <dbReference type="NCBI Taxonomy" id="259834"/>
    <lineage>
        <taxon>Eukaryota</taxon>
        <taxon>Sar</taxon>
        <taxon>Stramenopiles</taxon>
        <taxon>Ochrophyta</taxon>
        <taxon>Bacillariophyta</taxon>
        <taxon>Coscinodiscophyceae</taxon>
        <taxon>Thalassiosirophycidae</taxon>
        <taxon>Stephanodiscales</taxon>
        <taxon>Stephanodiscaceae</taxon>
        <taxon>Discostella</taxon>
    </lineage>
</organism>
<comment type="caution">
    <text evidence="2">The sequence shown here is derived from an EMBL/GenBank/DDBJ whole genome shotgun (WGS) entry which is preliminary data.</text>
</comment>
<dbReference type="EMBL" id="JALLBG020000077">
    <property type="protein sequence ID" value="KAL3767203.1"/>
    <property type="molecule type" value="Genomic_DNA"/>
</dbReference>
<reference evidence="2 3" key="1">
    <citation type="submission" date="2024-10" db="EMBL/GenBank/DDBJ databases">
        <title>Updated reference genomes for cyclostephanoid diatoms.</title>
        <authorList>
            <person name="Roberts W.R."/>
            <person name="Alverson A.J."/>
        </authorList>
    </citation>
    <scope>NUCLEOTIDE SEQUENCE [LARGE SCALE GENOMIC DNA]</scope>
    <source>
        <strain evidence="2 3">AJA232-27</strain>
    </source>
</reference>
<feature type="compositionally biased region" description="Low complexity" evidence="1">
    <location>
        <begin position="197"/>
        <end position="206"/>
    </location>
</feature>
<feature type="compositionally biased region" description="Low complexity" evidence="1">
    <location>
        <begin position="1"/>
        <end position="11"/>
    </location>
</feature>
<feature type="compositionally biased region" description="Polar residues" evidence="1">
    <location>
        <begin position="289"/>
        <end position="300"/>
    </location>
</feature>
<protein>
    <submittedName>
        <fullName evidence="2">Uncharacterized protein</fullName>
    </submittedName>
</protein>
<feature type="compositionally biased region" description="Polar residues" evidence="1">
    <location>
        <begin position="170"/>
        <end position="179"/>
    </location>
</feature>
<dbReference type="Proteomes" id="UP001530293">
    <property type="component" value="Unassembled WGS sequence"/>
</dbReference>
<keyword evidence="3" id="KW-1185">Reference proteome</keyword>
<evidence type="ECO:0000313" key="3">
    <source>
        <dbReference type="Proteomes" id="UP001530293"/>
    </source>
</evidence>
<feature type="compositionally biased region" description="Polar residues" evidence="1">
    <location>
        <begin position="308"/>
        <end position="341"/>
    </location>
</feature>
<accession>A0ABD3MTT1</accession>
<evidence type="ECO:0000313" key="2">
    <source>
        <dbReference type="EMBL" id="KAL3767203.1"/>
    </source>
</evidence>
<feature type="compositionally biased region" description="Basic residues" evidence="1">
    <location>
        <begin position="239"/>
        <end position="248"/>
    </location>
</feature>
<gene>
    <name evidence="2" type="ORF">ACHAWU_003294</name>
</gene>
<proteinExistence type="predicted"/>
<evidence type="ECO:0000256" key="1">
    <source>
        <dbReference type="SAM" id="MobiDB-lite"/>
    </source>
</evidence>
<feature type="region of interest" description="Disordered" evidence="1">
    <location>
        <begin position="167"/>
        <end position="432"/>
    </location>
</feature>
<feature type="compositionally biased region" description="Basic and acidic residues" evidence="1">
    <location>
        <begin position="109"/>
        <end position="125"/>
    </location>
</feature>
<feature type="compositionally biased region" description="Low complexity" evidence="1">
    <location>
        <begin position="27"/>
        <end position="40"/>
    </location>
</feature>
<feature type="region of interest" description="Disordered" evidence="1">
    <location>
        <begin position="100"/>
        <end position="128"/>
    </location>
</feature>
<feature type="region of interest" description="Disordered" evidence="1">
    <location>
        <begin position="1"/>
        <end position="62"/>
    </location>
</feature>